<name>A0A1F8H8H0_9BACT</name>
<proteinExistence type="predicted"/>
<reference evidence="1 2" key="1">
    <citation type="journal article" date="2016" name="Nat. Commun.">
        <title>Thousands of microbial genomes shed light on interconnected biogeochemical processes in an aquifer system.</title>
        <authorList>
            <person name="Anantharaman K."/>
            <person name="Brown C.T."/>
            <person name="Hug L.A."/>
            <person name="Sharon I."/>
            <person name="Castelle C.J."/>
            <person name="Probst A.J."/>
            <person name="Thomas B.C."/>
            <person name="Singh A."/>
            <person name="Wilkins M.J."/>
            <person name="Karaoz U."/>
            <person name="Brodie E.L."/>
            <person name="Williams K.H."/>
            <person name="Hubbard S.S."/>
            <person name="Banfield J.F."/>
        </authorList>
    </citation>
    <scope>NUCLEOTIDE SEQUENCE [LARGE SCALE GENOMIC DNA]</scope>
</reference>
<sequence length="229" mass="26620">MRKDKEKAFELRRSGKSYKQIVAELGIPIATLSGWFKQEPWSYEIKSILAAKASLANPEKLLLMAKATKEKWGRVHKEWQREAVIKFPDLKDNPLFLAGLMLYWGEGDKKLENGRVSLSNSDPNLIRLFYIFLTKTLIVPEERVRLGLLIYPDLIDSVQKNLWSIATRIPLTRFGKSTTIQGRHPTKRNSYGVCIIRVNSRQLKEKIIKWLELYQNYFIGKESLEKPEI</sequence>
<comment type="caution">
    <text evidence="1">The sequence shown here is derived from an EMBL/GenBank/DDBJ whole genome shotgun (WGS) entry which is preliminary data.</text>
</comment>
<dbReference type="EMBL" id="MGKY01000009">
    <property type="protein sequence ID" value="OGN33893.1"/>
    <property type="molecule type" value="Genomic_DNA"/>
</dbReference>
<evidence type="ECO:0000313" key="1">
    <source>
        <dbReference type="EMBL" id="OGN33893.1"/>
    </source>
</evidence>
<dbReference type="AlphaFoldDB" id="A0A1F8H8H0"/>
<organism evidence="1 2">
    <name type="scientific">Candidatus Yanofskybacteria bacterium RIFCSPLOWO2_12_FULL_43_11b</name>
    <dbReference type="NCBI Taxonomy" id="1802710"/>
    <lineage>
        <taxon>Bacteria</taxon>
        <taxon>Candidatus Yanofskyibacteriota</taxon>
    </lineage>
</organism>
<dbReference type="Proteomes" id="UP000177745">
    <property type="component" value="Unassembled WGS sequence"/>
</dbReference>
<protein>
    <submittedName>
        <fullName evidence="1">Uncharacterized protein</fullName>
    </submittedName>
</protein>
<evidence type="ECO:0000313" key="2">
    <source>
        <dbReference type="Proteomes" id="UP000177745"/>
    </source>
</evidence>
<accession>A0A1F8H8H0</accession>
<gene>
    <name evidence="1" type="ORF">A3G51_01260</name>
</gene>